<keyword evidence="1" id="KW-0560">Oxidoreductase</keyword>
<evidence type="ECO:0000259" key="3">
    <source>
        <dbReference type="Pfam" id="PF22725"/>
    </source>
</evidence>
<dbReference type="PANTHER" id="PTHR43818:SF11">
    <property type="entry name" value="BCDNA.GH03377"/>
    <property type="match status" value="1"/>
</dbReference>
<feature type="domain" description="GFO/IDH/MocA-like oxidoreductase" evidence="3">
    <location>
        <begin position="148"/>
        <end position="285"/>
    </location>
</feature>
<comment type="caution">
    <text evidence="4">The sequence shown here is derived from an EMBL/GenBank/DDBJ whole genome shotgun (WGS) entry which is preliminary data.</text>
</comment>
<dbReference type="InterPro" id="IPR036291">
    <property type="entry name" value="NAD(P)-bd_dom_sf"/>
</dbReference>
<dbReference type="Pfam" id="PF22725">
    <property type="entry name" value="GFO_IDH_MocA_C3"/>
    <property type="match status" value="1"/>
</dbReference>
<name>A0A537J8K0_9BACT</name>
<dbReference type="Gene3D" id="3.40.50.720">
    <property type="entry name" value="NAD(P)-binding Rossmann-like Domain"/>
    <property type="match status" value="1"/>
</dbReference>
<organism evidence="4 5">
    <name type="scientific">Candidatus Segetimicrobium genomatis</name>
    <dbReference type="NCBI Taxonomy" id="2569760"/>
    <lineage>
        <taxon>Bacteria</taxon>
        <taxon>Bacillati</taxon>
        <taxon>Candidatus Sysuimicrobiota</taxon>
        <taxon>Candidatus Sysuimicrobiia</taxon>
        <taxon>Candidatus Sysuimicrobiales</taxon>
        <taxon>Candidatus Segetimicrobiaceae</taxon>
        <taxon>Candidatus Segetimicrobium</taxon>
    </lineage>
</organism>
<dbReference type="SUPFAM" id="SSF55347">
    <property type="entry name" value="Glyceraldehyde-3-phosphate dehydrogenase-like, C-terminal domain"/>
    <property type="match status" value="1"/>
</dbReference>
<dbReference type="Proteomes" id="UP000320048">
    <property type="component" value="Unassembled WGS sequence"/>
</dbReference>
<evidence type="ECO:0000313" key="4">
    <source>
        <dbReference type="EMBL" id="TMI79835.1"/>
    </source>
</evidence>
<evidence type="ECO:0000313" key="5">
    <source>
        <dbReference type="Proteomes" id="UP000320048"/>
    </source>
</evidence>
<dbReference type="InterPro" id="IPR000683">
    <property type="entry name" value="Gfo/Idh/MocA-like_OxRdtase_N"/>
</dbReference>
<reference evidence="4 5" key="1">
    <citation type="journal article" date="2019" name="Nat. Microbiol.">
        <title>Mediterranean grassland soil C-N compound turnover is dependent on rainfall and depth, and is mediated by genomically divergent microorganisms.</title>
        <authorList>
            <person name="Diamond S."/>
            <person name="Andeer P.F."/>
            <person name="Li Z."/>
            <person name="Crits-Christoph A."/>
            <person name="Burstein D."/>
            <person name="Anantharaman K."/>
            <person name="Lane K.R."/>
            <person name="Thomas B.C."/>
            <person name="Pan C."/>
            <person name="Northen T.R."/>
            <person name="Banfield J.F."/>
        </authorList>
    </citation>
    <scope>NUCLEOTIDE SEQUENCE [LARGE SCALE GENOMIC DNA]</scope>
    <source>
        <strain evidence="4">NP_7</strain>
    </source>
</reference>
<dbReference type="SUPFAM" id="SSF51735">
    <property type="entry name" value="NAD(P)-binding Rossmann-fold domains"/>
    <property type="match status" value="1"/>
</dbReference>
<dbReference type="GO" id="GO:0000166">
    <property type="term" value="F:nucleotide binding"/>
    <property type="evidence" value="ECO:0007669"/>
    <property type="project" value="InterPro"/>
</dbReference>
<dbReference type="Gene3D" id="3.30.360.10">
    <property type="entry name" value="Dihydrodipicolinate Reductase, domain 2"/>
    <property type="match status" value="1"/>
</dbReference>
<accession>A0A537J8K0</accession>
<dbReference type="AlphaFoldDB" id="A0A537J8K0"/>
<protein>
    <submittedName>
        <fullName evidence="4">Gfo/Idh/MocA family oxidoreductase</fullName>
    </submittedName>
</protein>
<dbReference type="Pfam" id="PF01408">
    <property type="entry name" value="GFO_IDH_MocA"/>
    <property type="match status" value="1"/>
</dbReference>
<proteinExistence type="predicted"/>
<feature type="domain" description="Gfo/Idh/MocA-like oxidoreductase N-terminal" evidence="2">
    <location>
        <begin position="50"/>
        <end position="134"/>
    </location>
</feature>
<dbReference type="GO" id="GO:0016491">
    <property type="term" value="F:oxidoreductase activity"/>
    <property type="evidence" value="ECO:0007669"/>
    <property type="project" value="UniProtKB-KW"/>
</dbReference>
<evidence type="ECO:0000256" key="1">
    <source>
        <dbReference type="ARBA" id="ARBA00023002"/>
    </source>
</evidence>
<dbReference type="EMBL" id="VBAO01000256">
    <property type="protein sequence ID" value="TMI79835.1"/>
    <property type="molecule type" value="Genomic_DNA"/>
</dbReference>
<dbReference type="PANTHER" id="PTHR43818">
    <property type="entry name" value="BCDNA.GH03377"/>
    <property type="match status" value="1"/>
</dbReference>
<dbReference type="InterPro" id="IPR050463">
    <property type="entry name" value="Gfo/Idh/MocA_oxidrdct_glycsds"/>
</dbReference>
<sequence length="383" mass="42682">MARQTIGIIMNGVTGRMGTNQHLARSIMAIREQGGVPLGDGGVIWPEPLLLGRNPQKLAALAERFGLPRWSTDLDACLGDPAAQIYFDAQVTSARAEPTRRAIDAGKHVYVEKPLADDLETCLELARLAAKAGLKNGIVQDKLFLPGMRKLKRLIDAGFFGRILSVRGEFGYWVFEGDWQPAQRPSWNYRKEDGGGIILDMFPHWRYLLDNLFGTVRRVGCVGATHIPRRVDEHGEPYAATAEDAAYAAFELEGGIIAHFASSWCVRVYRDELLSLQVDGTEGSAVAGLWQCKVQHRAGTVRAVWDPDRPAPVAYRDGWQDVPDNQQFDNAFKVQWERFLRHVGCGDPFPWSFLEGAKGVQLAEAGLRSWREGRRIELSDLTL</sequence>
<gene>
    <name evidence="4" type="ORF">E6H04_09835</name>
</gene>
<evidence type="ECO:0000259" key="2">
    <source>
        <dbReference type="Pfam" id="PF01408"/>
    </source>
</evidence>
<dbReference type="InterPro" id="IPR055170">
    <property type="entry name" value="GFO_IDH_MocA-like_dom"/>
</dbReference>